<evidence type="ECO:0000313" key="3">
    <source>
        <dbReference type="Proteomes" id="UP000249542"/>
    </source>
</evidence>
<gene>
    <name evidence="2" type="ORF">LX95_02871</name>
</gene>
<protein>
    <submittedName>
        <fullName evidence="2">Uncharacterized protein</fullName>
    </submittedName>
</protein>
<keyword evidence="3" id="KW-1185">Reference proteome</keyword>
<dbReference type="Proteomes" id="UP000249542">
    <property type="component" value="Unassembled WGS sequence"/>
</dbReference>
<keyword evidence="1" id="KW-0472">Membrane</keyword>
<keyword evidence="1" id="KW-0812">Transmembrane</keyword>
<name>A0A2W7JRQ4_9FLAO</name>
<dbReference type="AlphaFoldDB" id="A0A2W7JRQ4"/>
<sequence>MEILIKITTFLLLGLILIFPILILKRLKKNILLNYSLLSLLILAILIVIFTWWNNQSDLILLNNFGYNINGMNHNEIYENVASVNMEKVKNIETSIMGISWPLKAVFGFATFIPYLILLYIGKIVLDRMKNKSIT</sequence>
<evidence type="ECO:0000256" key="1">
    <source>
        <dbReference type="SAM" id="Phobius"/>
    </source>
</evidence>
<comment type="caution">
    <text evidence="2">The sequence shown here is derived from an EMBL/GenBank/DDBJ whole genome shotgun (WGS) entry which is preliminary data.</text>
</comment>
<keyword evidence="1" id="KW-1133">Transmembrane helix</keyword>
<organism evidence="2 3">
    <name type="scientific">Mesonia algae</name>
    <dbReference type="NCBI Taxonomy" id="213248"/>
    <lineage>
        <taxon>Bacteria</taxon>
        <taxon>Pseudomonadati</taxon>
        <taxon>Bacteroidota</taxon>
        <taxon>Flavobacteriia</taxon>
        <taxon>Flavobacteriales</taxon>
        <taxon>Flavobacteriaceae</taxon>
        <taxon>Mesonia</taxon>
    </lineage>
</organism>
<proteinExistence type="predicted"/>
<reference evidence="2 3" key="1">
    <citation type="submission" date="2018-06" db="EMBL/GenBank/DDBJ databases">
        <title>Genomic Encyclopedia of Archaeal and Bacterial Type Strains, Phase II (KMG-II): from individual species to whole genera.</title>
        <authorList>
            <person name="Goeker M."/>
        </authorList>
    </citation>
    <scope>NUCLEOTIDE SEQUENCE [LARGE SCALE GENOMIC DNA]</scope>
    <source>
        <strain evidence="2 3">DSM 15361</strain>
    </source>
</reference>
<dbReference type="EMBL" id="QKYV01000016">
    <property type="protein sequence ID" value="PZW37626.1"/>
    <property type="molecule type" value="Genomic_DNA"/>
</dbReference>
<feature type="transmembrane region" description="Helical" evidence="1">
    <location>
        <begin position="6"/>
        <end position="24"/>
    </location>
</feature>
<accession>A0A2W7JRQ4</accession>
<evidence type="ECO:0000313" key="2">
    <source>
        <dbReference type="EMBL" id="PZW37626.1"/>
    </source>
</evidence>
<feature type="transmembrane region" description="Helical" evidence="1">
    <location>
        <begin position="105"/>
        <end position="126"/>
    </location>
</feature>
<feature type="transmembrane region" description="Helical" evidence="1">
    <location>
        <begin position="31"/>
        <end position="53"/>
    </location>
</feature>
<dbReference type="RefSeq" id="WP_111542124.1">
    <property type="nucleotide sequence ID" value="NZ_QKYV01000016.1"/>
</dbReference>